<evidence type="ECO:0000256" key="9">
    <source>
        <dbReference type="ARBA" id="ARBA00023125"/>
    </source>
</evidence>
<evidence type="ECO:0000256" key="1">
    <source>
        <dbReference type="ARBA" id="ARBA00022670"/>
    </source>
</evidence>
<keyword evidence="3" id="KW-0064">Aspartyl protease</keyword>
<dbReference type="GO" id="GO:0015074">
    <property type="term" value="P:DNA integration"/>
    <property type="evidence" value="ECO:0007669"/>
    <property type="project" value="UniProtKB-KW"/>
</dbReference>
<evidence type="ECO:0000256" key="5">
    <source>
        <dbReference type="ARBA" id="ARBA00022842"/>
    </source>
</evidence>
<dbReference type="GO" id="GO:0003677">
    <property type="term" value="F:DNA binding"/>
    <property type="evidence" value="ECO:0007669"/>
    <property type="project" value="UniProtKB-KW"/>
</dbReference>
<comment type="caution">
    <text evidence="13">The sequence shown here is derived from an EMBL/GenBank/DDBJ whole genome shotgun (WGS) entry which is preliminary data.</text>
</comment>
<dbReference type="Gene3D" id="1.10.340.70">
    <property type="match status" value="1"/>
</dbReference>
<feature type="non-terminal residue" evidence="13">
    <location>
        <position position="1"/>
    </location>
</feature>
<feature type="region of interest" description="Disordered" evidence="11">
    <location>
        <begin position="411"/>
        <end position="431"/>
    </location>
</feature>
<evidence type="ECO:0000256" key="10">
    <source>
        <dbReference type="ARBA" id="ARBA00023172"/>
    </source>
</evidence>
<accession>A0A392MWB4</accession>
<evidence type="ECO:0000256" key="7">
    <source>
        <dbReference type="ARBA" id="ARBA00022918"/>
    </source>
</evidence>
<sequence>RLQENVFWYGMRKDVTHFVKSCSVCQQTKPANHSPYGLLQPLPFLERVWEDISLDFIVGLPSVQSHTAILVVVDRLSKAAHFGSLPTHFTAVKVADLFAKMICKLHGMPRSMVSDRDPILLSQFWQELFKLSGTKLRMSTAYHPQSDSQTEIVNKVLQQYLRCFVHDKPTQWGQFLHWDEWHYNTAIHTSTGLSPFQIVYGRPPPALVDYIPGSSTIQAIDATLIDRDVMLQVLKNKLLKAQAVMKEKADQHRIPHKFKVGDLVFVKLRPYRQNSVMGRRVHKLSKKFYGPFKLIKAIGEVAFELELPPTSRIHPVFHVSQLKPCFDETAEPLDLPLESLGNQPMIKPLAVLDWKQNESEDFVEVLIQWEGLFPEDATWEKYQDIKDTYPNFDLEDKVNFDGTWDVTSQVEEEIEDEDMDQSDNEQDIVPQ</sequence>
<dbReference type="InterPro" id="IPR050951">
    <property type="entry name" value="Retrovirus_Pol_polyprotein"/>
</dbReference>
<proteinExistence type="predicted"/>
<dbReference type="InterPro" id="IPR056924">
    <property type="entry name" value="SH3_Tf2-1"/>
</dbReference>
<dbReference type="GO" id="GO:0006310">
    <property type="term" value="P:DNA recombination"/>
    <property type="evidence" value="ECO:0007669"/>
    <property type="project" value="UniProtKB-KW"/>
</dbReference>
<dbReference type="Proteomes" id="UP000265520">
    <property type="component" value="Unassembled WGS sequence"/>
</dbReference>
<dbReference type="InterPro" id="IPR012337">
    <property type="entry name" value="RNaseH-like_sf"/>
</dbReference>
<dbReference type="Pfam" id="PF24626">
    <property type="entry name" value="SH3_Tf2-1"/>
    <property type="match status" value="1"/>
</dbReference>
<dbReference type="Gene3D" id="3.30.420.10">
    <property type="entry name" value="Ribonuclease H-like superfamily/Ribonuclease H"/>
    <property type="match status" value="1"/>
</dbReference>
<protein>
    <submittedName>
        <fullName evidence="13">Ty3/gypsy retrotransposon protein</fullName>
    </submittedName>
</protein>
<dbReference type="GO" id="GO:0046872">
    <property type="term" value="F:metal ion binding"/>
    <property type="evidence" value="ECO:0007669"/>
    <property type="project" value="UniProtKB-KW"/>
</dbReference>
<dbReference type="SUPFAM" id="SSF54160">
    <property type="entry name" value="Chromo domain-like"/>
    <property type="match status" value="1"/>
</dbReference>
<reference evidence="13 14" key="1">
    <citation type="journal article" date="2018" name="Front. Plant Sci.">
        <title>Red Clover (Trifolium pratense) and Zigzag Clover (T. medium) - A Picture of Genomic Similarities and Differences.</title>
        <authorList>
            <person name="Dluhosova J."/>
            <person name="Istvanek J."/>
            <person name="Nedelnik J."/>
            <person name="Repkova J."/>
        </authorList>
    </citation>
    <scope>NUCLEOTIDE SEQUENCE [LARGE SCALE GENOMIC DNA]</scope>
    <source>
        <strain evidence="14">cv. 10/8</strain>
        <tissue evidence="13">Leaf</tissue>
    </source>
</reference>
<dbReference type="EMBL" id="LXQA010020749">
    <property type="protein sequence ID" value="MCH91593.1"/>
    <property type="molecule type" value="Genomic_DNA"/>
</dbReference>
<evidence type="ECO:0000256" key="4">
    <source>
        <dbReference type="ARBA" id="ARBA00022801"/>
    </source>
</evidence>
<evidence type="ECO:0000256" key="8">
    <source>
        <dbReference type="ARBA" id="ARBA00022932"/>
    </source>
</evidence>
<dbReference type="GO" id="GO:0006508">
    <property type="term" value="P:proteolysis"/>
    <property type="evidence" value="ECO:0007669"/>
    <property type="project" value="UniProtKB-KW"/>
</dbReference>
<keyword evidence="14" id="KW-1185">Reference proteome</keyword>
<dbReference type="InterPro" id="IPR041588">
    <property type="entry name" value="Integrase_H2C2"/>
</dbReference>
<dbReference type="AlphaFoldDB" id="A0A392MWB4"/>
<feature type="non-terminal residue" evidence="13">
    <location>
        <position position="431"/>
    </location>
</feature>
<name>A0A392MWB4_9FABA</name>
<keyword evidence="1" id="KW-0645">Protease</keyword>
<evidence type="ECO:0000256" key="6">
    <source>
        <dbReference type="ARBA" id="ARBA00022908"/>
    </source>
</evidence>
<dbReference type="Pfam" id="PF00665">
    <property type="entry name" value="rve"/>
    <property type="match status" value="1"/>
</dbReference>
<keyword evidence="5" id="KW-0460">Magnesium</keyword>
<keyword evidence="8" id="KW-0808">Transferase</keyword>
<dbReference type="InterPro" id="IPR016197">
    <property type="entry name" value="Chromo-like_dom_sf"/>
</dbReference>
<evidence type="ECO:0000313" key="13">
    <source>
        <dbReference type="EMBL" id="MCH91593.1"/>
    </source>
</evidence>
<evidence type="ECO:0000256" key="2">
    <source>
        <dbReference type="ARBA" id="ARBA00022723"/>
    </source>
</evidence>
<keyword evidence="6" id="KW-0229">DNA integration</keyword>
<keyword evidence="9" id="KW-0238">DNA-binding</keyword>
<organism evidence="13 14">
    <name type="scientific">Trifolium medium</name>
    <dbReference type="NCBI Taxonomy" id="97028"/>
    <lineage>
        <taxon>Eukaryota</taxon>
        <taxon>Viridiplantae</taxon>
        <taxon>Streptophyta</taxon>
        <taxon>Embryophyta</taxon>
        <taxon>Tracheophyta</taxon>
        <taxon>Spermatophyta</taxon>
        <taxon>Magnoliopsida</taxon>
        <taxon>eudicotyledons</taxon>
        <taxon>Gunneridae</taxon>
        <taxon>Pentapetalae</taxon>
        <taxon>rosids</taxon>
        <taxon>fabids</taxon>
        <taxon>Fabales</taxon>
        <taxon>Fabaceae</taxon>
        <taxon>Papilionoideae</taxon>
        <taxon>50 kb inversion clade</taxon>
        <taxon>NPAAA clade</taxon>
        <taxon>Hologalegina</taxon>
        <taxon>IRL clade</taxon>
        <taxon>Trifolieae</taxon>
        <taxon>Trifolium</taxon>
    </lineage>
</organism>
<dbReference type="PANTHER" id="PTHR37984:SF5">
    <property type="entry name" value="PROTEIN NYNRIN-LIKE"/>
    <property type="match status" value="1"/>
</dbReference>
<evidence type="ECO:0000313" key="14">
    <source>
        <dbReference type="Proteomes" id="UP000265520"/>
    </source>
</evidence>
<feature type="domain" description="Integrase catalytic" evidence="12">
    <location>
        <begin position="39"/>
        <end position="203"/>
    </location>
</feature>
<keyword evidence="8" id="KW-0548">Nucleotidyltransferase</keyword>
<dbReference type="SUPFAM" id="SSF53098">
    <property type="entry name" value="Ribonuclease H-like"/>
    <property type="match status" value="1"/>
</dbReference>
<dbReference type="GO" id="GO:0003964">
    <property type="term" value="F:RNA-directed DNA polymerase activity"/>
    <property type="evidence" value="ECO:0007669"/>
    <property type="project" value="UniProtKB-KW"/>
</dbReference>
<dbReference type="PANTHER" id="PTHR37984">
    <property type="entry name" value="PROTEIN CBG26694"/>
    <property type="match status" value="1"/>
</dbReference>
<dbReference type="InterPro" id="IPR001584">
    <property type="entry name" value="Integrase_cat-core"/>
</dbReference>
<evidence type="ECO:0000259" key="12">
    <source>
        <dbReference type="PROSITE" id="PS50994"/>
    </source>
</evidence>
<dbReference type="PROSITE" id="PS50994">
    <property type="entry name" value="INTEGRASE"/>
    <property type="match status" value="1"/>
</dbReference>
<dbReference type="InterPro" id="IPR036397">
    <property type="entry name" value="RNaseH_sf"/>
</dbReference>
<keyword evidence="10" id="KW-0233">DNA recombination</keyword>
<dbReference type="Pfam" id="PF17921">
    <property type="entry name" value="Integrase_H2C2"/>
    <property type="match status" value="1"/>
</dbReference>
<keyword evidence="4" id="KW-0378">Hydrolase</keyword>
<evidence type="ECO:0000256" key="3">
    <source>
        <dbReference type="ARBA" id="ARBA00022750"/>
    </source>
</evidence>
<gene>
    <name evidence="13" type="ORF">A2U01_0012520</name>
</gene>
<dbReference type="GO" id="GO:0004190">
    <property type="term" value="F:aspartic-type endopeptidase activity"/>
    <property type="evidence" value="ECO:0007669"/>
    <property type="project" value="UniProtKB-KW"/>
</dbReference>
<dbReference type="GO" id="GO:0003887">
    <property type="term" value="F:DNA-directed DNA polymerase activity"/>
    <property type="evidence" value="ECO:0007669"/>
    <property type="project" value="UniProtKB-KW"/>
</dbReference>
<evidence type="ECO:0000256" key="11">
    <source>
        <dbReference type="SAM" id="MobiDB-lite"/>
    </source>
</evidence>
<keyword evidence="7" id="KW-0695">RNA-directed DNA polymerase</keyword>
<keyword evidence="2" id="KW-0479">Metal-binding</keyword>
<keyword evidence="8" id="KW-0239">DNA-directed DNA polymerase</keyword>